<reference evidence="5 6" key="1">
    <citation type="submission" date="2021-03" db="EMBL/GenBank/DDBJ databases">
        <title>Sequencing the genomes of 1000 actinobacteria strains.</title>
        <authorList>
            <person name="Klenk H.-P."/>
        </authorList>
    </citation>
    <scope>NUCLEOTIDE SEQUENCE [LARGE SCALE GENOMIC DNA]</scope>
    <source>
        <strain evidence="5 6">DSM 16005</strain>
    </source>
</reference>
<keyword evidence="2" id="KW-1133">Transmembrane helix</keyword>
<sequence>MLRNSGRSLHRQGGAAPAWTWFNQFLAFTAALALTFASLAGLAVNPASADDATGTTASSEAPAEAPVAAKAAAEAAPAAQTAGAEAAPEPAAAEPIPAPAAAPEPVAAEPAPAQAPAPAAAEPEPAPQPVAPAPAAPAPANAPAAPAADAPAPEQVPAPAPKPAPVAVPAPAPAPKLDAAPAPAPDPEPAAAPAPAKAAAKAPSQAKAELQAPAAAPLDAAPSADEQKVVFCHATNSFSNPYKDRIETSLDSFKTGHASHTGPQFPETNADGKWGDIFPPIPGYSATGQNWDFIGQSIWNNNCQTDVPVTPVAPVVVQTECTGPGTQQAPTLQLATTPGITYTINGTVAAGQTVTVIASPNPPEVFKLTAAANWILNTNGTASFSVTFGNPDCIEEALPAAPVLHQGGCAAPGVPVAPTLTMAATEGIVYTVSPAGPYTQGQTVTVTATPAANYTLGSVDGWAPGANGTATKEITFAVNDCIVAVAPLLPTVVQQECTGPGTYTAPSLTWNAVEGITYSNTPTTVTPGVDVVVTATAATGYTLGASDGWTISGDGKTATHTAEFVVKDCTVGVAPEAPVVTKQECTGPGTSTGPSLAWATTDGISYSTIGTVAPGGTVIVKATANPGYKLTAADGWALDGLGSATFTVEFAAADDCLETAIPQAPAVTQEVCTGPGTFSEPTLHLAETDGITYSVSALSPMAGSTVTVTATASEGYELGASAGWDVSEDGKTATLEVEFDAAPDCIDPVTPATPTFTQAECTGPGTASTPTLTVPEDTDTISYTVEGIVAEGETVYITARAAFGHSITAGNGWNLNSDGTATFTAPFIDKDCTVTATPLNPTVENQKCTAPGVSTGPTLTWTAVDGISYSYAGTVAAGNTVTVTASANDGYKLAVPAGSDWSLNPDGTATLTVTFKAAEDCIVPVTPSMPTATQAECTGPGTASTPTLTVPENTDTITYTTEGTIAEGNTVKVVATPAFGHSITLGEGWEAIDGKATFTVEFLVRDCIKPVTPPAPTYEQQDCTAPGTASEATLNVTAVEGISYSYEGTIAAGNTVTVTATPAPGYRLVLPGGAMTFMAAGTWTMNGDGTASFTVTFNEAPDCIVPATPATPTFTQAECTGPGMATTPTLTVPENTDTITYTMEGTIAEGNTVLVIATPAFGHSITLGEGWEVNEGRAVYTATFDTTDCIVQAEPVAPAITRAVCMDASSPVPPTLVLASTKGISYTKEGEVAAVATVVITATPDAGYTLGAVDGWTLNEDGSATLTVTFDIPNCIIGATPQAPVVEQQVCTGPGTSTGPSLAWTTVTGISYSNTGTVAAGNTVTVTATPDDGYELEVLPEPMALADTGNWTLNEDGTASYSVVFAAAPDCIDPASPTAPTFTQAACTAPGVVSDPTLTLPKDSDTIKYTLEGTVAVGKTATVLATPAAGHAVTETDGWTLNEDGTASYTVAFNAAPDCTVEATPAAPGIKQAVCTDGKVTQPAMTLASTKGITYATSGNVANGETVNVTATAASGYSLGKAEGWTANKNGTAATYVVAFDTVNCPAVVVPPAPPAANPAPLAAVIKPAPVVSSPAPLARTGLDAGWNITLSVLFLILGAGAVWRSRRPSNG</sequence>
<feature type="domain" description="Bacterial repeat" evidence="4">
    <location>
        <begin position="1225"/>
        <end position="1273"/>
    </location>
</feature>
<dbReference type="Pfam" id="PF18998">
    <property type="entry name" value="Flg_new_2"/>
    <property type="match status" value="6"/>
</dbReference>
<feature type="compositionally biased region" description="Low complexity" evidence="1">
    <location>
        <begin position="103"/>
        <end position="123"/>
    </location>
</feature>
<comment type="caution">
    <text evidence="5">The sequence shown here is derived from an EMBL/GenBank/DDBJ whole genome shotgun (WGS) entry which is preliminary data.</text>
</comment>
<dbReference type="InterPro" id="IPR044060">
    <property type="entry name" value="Bacterial_rp_domain"/>
</dbReference>
<evidence type="ECO:0000313" key="5">
    <source>
        <dbReference type="EMBL" id="MBP2411737.1"/>
    </source>
</evidence>
<evidence type="ECO:0000259" key="4">
    <source>
        <dbReference type="Pfam" id="PF18998"/>
    </source>
</evidence>
<accession>A0ABS4YSH7</accession>
<evidence type="ECO:0000256" key="1">
    <source>
        <dbReference type="SAM" id="MobiDB-lite"/>
    </source>
</evidence>
<dbReference type="PANTHER" id="PTHR24216">
    <property type="entry name" value="PAXILLIN-RELATED"/>
    <property type="match status" value="1"/>
</dbReference>
<dbReference type="EMBL" id="JAGIOI010000001">
    <property type="protein sequence ID" value="MBP2411737.1"/>
    <property type="molecule type" value="Genomic_DNA"/>
</dbReference>
<feature type="region of interest" description="Disordered" evidence="1">
    <location>
        <begin position="48"/>
        <end position="219"/>
    </location>
</feature>
<feature type="domain" description="Bacterial repeat" evidence="4">
    <location>
        <begin position="1490"/>
        <end position="1534"/>
    </location>
</feature>
<gene>
    <name evidence="5" type="ORF">JOF48_000536</name>
</gene>
<feature type="compositionally biased region" description="Pro residues" evidence="1">
    <location>
        <begin position="182"/>
        <end position="192"/>
    </location>
</feature>
<feature type="compositionally biased region" description="Pro residues" evidence="1">
    <location>
        <begin position="154"/>
        <end position="174"/>
    </location>
</feature>
<feature type="compositionally biased region" description="Pro residues" evidence="1">
    <location>
        <begin position="124"/>
        <end position="137"/>
    </location>
</feature>
<feature type="signal peptide" evidence="3">
    <location>
        <begin position="1"/>
        <end position="49"/>
    </location>
</feature>
<feature type="compositionally biased region" description="Low complexity" evidence="1">
    <location>
        <begin position="48"/>
        <end position="95"/>
    </location>
</feature>
<feature type="domain" description="Bacterial repeat" evidence="4">
    <location>
        <begin position="1311"/>
        <end position="1337"/>
    </location>
</feature>
<feature type="domain" description="Bacterial repeat" evidence="4">
    <location>
        <begin position="1033"/>
        <end position="1069"/>
    </location>
</feature>
<protein>
    <submittedName>
        <fullName evidence="5">Uncharacterized protein YgiM (DUF1202 family)</fullName>
    </submittedName>
</protein>
<evidence type="ECO:0000313" key="6">
    <source>
        <dbReference type="Proteomes" id="UP000711614"/>
    </source>
</evidence>
<proteinExistence type="predicted"/>
<keyword evidence="2" id="KW-0812">Transmembrane</keyword>
<organism evidence="5 6">
    <name type="scientific">Arthrobacter stackebrandtii</name>
    <dbReference type="NCBI Taxonomy" id="272161"/>
    <lineage>
        <taxon>Bacteria</taxon>
        <taxon>Bacillati</taxon>
        <taxon>Actinomycetota</taxon>
        <taxon>Actinomycetes</taxon>
        <taxon>Micrococcales</taxon>
        <taxon>Micrococcaceae</taxon>
        <taxon>Arthrobacter</taxon>
    </lineage>
</organism>
<feature type="chain" id="PRO_5047408522" evidence="3">
    <location>
        <begin position="50"/>
        <end position="1612"/>
    </location>
</feature>
<evidence type="ECO:0000256" key="2">
    <source>
        <dbReference type="SAM" id="Phobius"/>
    </source>
</evidence>
<keyword evidence="3" id="KW-0732">Signal</keyword>
<feature type="transmembrane region" description="Helical" evidence="2">
    <location>
        <begin position="1585"/>
        <end position="1604"/>
    </location>
</feature>
<keyword evidence="2" id="KW-0472">Membrane</keyword>
<name>A0ABS4YSH7_9MICC</name>
<dbReference type="PANTHER" id="PTHR24216:SF65">
    <property type="entry name" value="PAXILLIN-LIKE PROTEIN 1"/>
    <property type="match status" value="1"/>
</dbReference>
<dbReference type="Proteomes" id="UP000711614">
    <property type="component" value="Unassembled WGS sequence"/>
</dbReference>
<feature type="region of interest" description="Disordered" evidence="1">
    <location>
        <begin position="933"/>
        <end position="953"/>
    </location>
</feature>
<feature type="domain" description="Bacterial repeat" evidence="4">
    <location>
        <begin position="421"/>
        <end position="479"/>
    </location>
</feature>
<feature type="compositionally biased region" description="Low complexity" evidence="1">
    <location>
        <begin position="193"/>
        <end position="219"/>
    </location>
</feature>
<feature type="compositionally biased region" description="Low complexity" evidence="1">
    <location>
        <begin position="138"/>
        <end position="153"/>
    </location>
</feature>
<evidence type="ECO:0000256" key="3">
    <source>
        <dbReference type="SAM" id="SignalP"/>
    </source>
</evidence>
<dbReference type="RefSeq" id="WP_209677047.1">
    <property type="nucleotide sequence ID" value="NZ_JAGIOI010000001.1"/>
</dbReference>
<keyword evidence="6" id="KW-1185">Reference proteome</keyword>
<feature type="domain" description="Bacterial repeat" evidence="4">
    <location>
        <begin position="859"/>
        <end position="917"/>
    </location>
</feature>